<evidence type="ECO:0000313" key="3">
    <source>
        <dbReference type="EMBL" id="NVD28754.1"/>
    </source>
</evidence>
<sequence>MKRLVFCFDGTWNKLAADSPTNVVLLAEMTKPIASDGTPQLIYYDEGIGTAKDERFRGGAFGKGMMDNIRDAYRFLLFNYEPGDHIFAFGFSRGAFTARSFVGFIRHAGILNVDSAKEIEEAIGLYKAVFKGDGDDSLDALKFRSQYSSQICVSEWDKDWRQENCSEMDWRDIPILQIKYIGVWDTVAALGCPKFIPGATWINRKFKFHDAKLTSKLQAARHAVAIDERRVLFEPVLWNNVADLNTDQDWSMYDPHAPYQQKWFPGVHGSVGGGGPERGLSDATLAWVLKGARAQGLEVRNGPESRAYEISPNHLAPLQNDPEVARSANSLIGKLKSAMLSSDRVGPNDIVQVSASARRRWNAEPSAGRGAAAYRPKTLDAVASRMTVLGVDAEGSDDEIALVHPVVRGDTLGKLAAKYLGNKNRYDEIFNLNRDQLDDPDDIFVGMALKIPPDHLMGNGAGGGDHVTDYTPSTSGSENLRD</sequence>
<dbReference type="Pfam" id="PF01476">
    <property type="entry name" value="LysM"/>
    <property type="match status" value="1"/>
</dbReference>
<gene>
    <name evidence="3" type="ORF">HUO14_12710</name>
</gene>
<dbReference type="Gene3D" id="3.10.350.10">
    <property type="entry name" value="LysM domain"/>
    <property type="match status" value="1"/>
</dbReference>
<dbReference type="PANTHER" id="PTHR33840">
    <property type="match status" value="1"/>
</dbReference>
<comment type="caution">
    <text evidence="3">The sequence shown here is derived from an EMBL/GenBank/DDBJ whole genome shotgun (WGS) entry which is preliminary data.</text>
</comment>
<dbReference type="InterPro" id="IPR036779">
    <property type="entry name" value="LysM_dom_sf"/>
</dbReference>
<dbReference type="SMART" id="SM00257">
    <property type="entry name" value="LysM"/>
    <property type="match status" value="1"/>
</dbReference>
<accession>A0ABX2N4Z6</accession>
<protein>
    <submittedName>
        <fullName evidence="3">DUF2235 domain-containing protein</fullName>
    </submittedName>
</protein>
<dbReference type="RefSeq" id="WP_176280144.1">
    <property type="nucleotide sequence ID" value="NZ_JABWMH010000003.1"/>
</dbReference>
<dbReference type="EMBL" id="JABWMH010000003">
    <property type="protein sequence ID" value="NVD28754.1"/>
    <property type="molecule type" value="Genomic_DNA"/>
</dbReference>
<dbReference type="InterPro" id="IPR018712">
    <property type="entry name" value="Tle1-like_cat"/>
</dbReference>
<keyword evidence="4" id="KW-1185">Reference proteome</keyword>
<dbReference type="SUPFAM" id="SSF54106">
    <property type="entry name" value="LysM domain"/>
    <property type="match status" value="1"/>
</dbReference>
<dbReference type="Pfam" id="PF09994">
    <property type="entry name" value="T6SS_Tle1-like_cat"/>
    <property type="match status" value="1"/>
</dbReference>
<dbReference type="InterPro" id="IPR018392">
    <property type="entry name" value="LysM"/>
</dbReference>
<dbReference type="PANTHER" id="PTHR33840:SF1">
    <property type="entry name" value="TLE1 PHOSPHOLIPASE DOMAIN-CONTAINING PROTEIN"/>
    <property type="match status" value="1"/>
</dbReference>
<feature type="domain" description="LysM" evidence="2">
    <location>
        <begin position="402"/>
        <end position="451"/>
    </location>
</feature>
<dbReference type="Proteomes" id="UP000652427">
    <property type="component" value="Unassembled WGS sequence"/>
</dbReference>
<dbReference type="PROSITE" id="PS51782">
    <property type="entry name" value="LYSM"/>
    <property type="match status" value="1"/>
</dbReference>
<evidence type="ECO:0000313" key="4">
    <source>
        <dbReference type="Proteomes" id="UP000652427"/>
    </source>
</evidence>
<proteinExistence type="predicted"/>
<feature type="compositionally biased region" description="Polar residues" evidence="1">
    <location>
        <begin position="470"/>
        <end position="482"/>
    </location>
</feature>
<reference evidence="3 4" key="1">
    <citation type="submission" date="2020-06" db="EMBL/GenBank/DDBJ databases">
        <authorList>
            <person name="Kim S.-J."/>
            <person name="Park S.-J."/>
        </authorList>
    </citation>
    <scope>NUCLEOTIDE SEQUENCE [LARGE SCALE GENOMIC DNA]</scope>
    <source>
        <strain evidence="3 4">SW-151</strain>
    </source>
</reference>
<name>A0ABX2N4Z6_9SPHN</name>
<organism evidence="3 4">
    <name type="scientific">Parasphingorhabdus flavimaris</name>
    <dbReference type="NCBI Taxonomy" id="266812"/>
    <lineage>
        <taxon>Bacteria</taxon>
        <taxon>Pseudomonadati</taxon>
        <taxon>Pseudomonadota</taxon>
        <taxon>Alphaproteobacteria</taxon>
        <taxon>Sphingomonadales</taxon>
        <taxon>Sphingomonadaceae</taxon>
        <taxon>Parasphingorhabdus</taxon>
    </lineage>
</organism>
<feature type="region of interest" description="Disordered" evidence="1">
    <location>
        <begin position="456"/>
        <end position="482"/>
    </location>
</feature>
<evidence type="ECO:0000256" key="1">
    <source>
        <dbReference type="SAM" id="MobiDB-lite"/>
    </source>
</evidence>
<evidence type="ECO:0000259" key="2">
    <source>
        <dbReference type="PROSITE" id="PS51782"/>
    </source>
</evidence>